<proteinExistence type="predicted"/>
<comment type="caution">
    <text evidence="2">The sequence shown here is derived from an EMBL/GenBank/DDBJ whole genome shotgun (WGS) entry which is preliminary data.</text>
</comment>
<dbReference type="EMBL" id="JBBUKT010000003">
    <property type="protein sequence ID" value="MEK7950552.1"/>
    <property type="molecule type" value="Genomic_DNA"/>
</dbReference>
<sequence>MNLNDQQLVAAAFDGALDKASFRRLQERLGKDPALLALYREHAMLHHSLCEEFEGSQMLGYSVPSSVARTPRWVPVLAACAVAVAAIFFAWQWLKPSRPAPVMAGCAFSADAIVKVDDRQALNGSGFAVGSRLSVERGWVRLNLPMKAIALVEAPASVVFESDGVLRFESGRGRLHGPEGGRGFTVKTGSLTAVDHGTDFGVVSRPGAADELHVFSGEVAVNAVTGTAKAVLHAKEAAKVDSAGALQRMPAREEDFESITPELRVLLEDRFDTGGPINDRQPVAGISRWRLDKGAPVIKDGHLEGTGFEAFYTLPMDGLTASRPVLLVTVETVASPSFHTEQWSGVSLYQEGYEHCFFGDCFGPEETWSLDMKRRLVPVPTEPRLTGAQTITLRYDRRDGTIELHQGASAGNHPLVRKTIQSGLSFDQIRIGAGDGATLAVAKISVRAIQEPPLR</sequence>
<evidence type="ECO:0008006" key="4">
    <source>
        <dbReference type="Google" id="ProtNLM"/>
    </source>
</evidence>
<dbReference type="Proteomes" id="UP001371305">
    <property type="component" value="Unassembled WGS sequence"/>
</dbReference>
<evidence type="ECO:0000256" key="1">
    <source>
        <dbReference type="SAM" id="Phobius"/>
    </source>
</evidence>
<keyword evidence="1" id="KW-0812">Transmembrane</keyword>
<keyword evidence="1" id="KW-1133">Transmembrane helix</keyword>
<accession>A0ABU9AU51</accession>
<dbReference type="InterPro" id="IPR012373">
    <property type="entry name" value="Ferrdict_sens_TM"/>
</dbReference>
<feature type="transmembrane region" description="Helical" evidence="1">
    <location>
        <begin position="73"/>
        <end position="94"/>
    </location>
</feature>
<name>A0ABU9AU51_9BACT</name>
<evidence type="ECO:0000313" key="2">
    <source>
        <dbReference type="EMBL" id="MEK7950552.1"/>
    </source>
</evidence>
<gene>
    <name evidence="2" type="ORF">WKV53_08600</name>
</gene>
<organism evidence="2 3">
    <name type="scientific">Luteolibacter soli</name>
    <dbReference type="NCBI Taxonomy" id="3135280"/>
    <lineage>
        <taxon>Bacteria</taxon>
        <taxon>Pseudomonadati</taxon>
        <taxon>Verrucomicrobiota</taxon>
        <taxon>Verrucomicrobiia</taxon>
        <taxon>Verrucomicrobiales</taxon>
        <taxon>Verrucomicrobiaceae</taxon>
        <taxon>Luteolibacter</taxon>
    </lineage>
</organism>
<dbReference type="Gene3D" id="2.60.120.1440">
    <property type="match status" value="1"/>
</dbReference>
<keyword evidence="3" id="KW-1185">Reference proteome</keyword>
<dbReference type="PANTHER" id="PTHR30273:SF2">
    <property type="entry name" value="PROTEIN FECR"/>
    <property type="match status" value="1"/>
</dbReference>
<dbReference type="RefSeq" id="WP_341404160.1">
    <property type="nucleotide sequence ID" value="NZ_JBBUKT010000003.1"/>
</dbReference>
<evidence type="ECO:0000313" key="3">
    <source>
        <dbReference type="Proteomes" id="UP001371305"/>
    </source>
</evidence>
<protein>
    <recommendedName>
        <fullName evidence="4">FecR protein domain-containing protein</fullName>
    </recommendedName>
</protein>
<keyword evidence="1" id="KW-0472">Membrane</keyword>
<dbReference type="PANTHER" id="PTHR30273">
    <property type="entry name" value="PERIPLASMIC SIGNAL SENSOR AND SIGMA FACTOR ACTIVATOR FECR-RELATED"/>
    <property type="match status" value="1"/>
</dbReference>
<reference evidence="2 3" key="1">
    <citation type="submission" date="2024-04" db="EMBL/GenBank/DDBJ databases">
        <title>Luteolibacter sp. isolated from soil.</title>
        <authorList>
            <person name="An J."/>
        </authorList>
    </citation>
    <scope>NUCLEOTIDE SEQUENCE [LARGE SCALE GENOMIC DNA]</scope>
    <source>
        <strain evidence="2 3">Y139</strain>
    </source>
</reference>